<evidence type="ECO:0000256" key="8">
    <source>
        <dbReference type="ARBA" id="ARBA00023136"/>
    </source>
</evidence>
<evidence type="ECO:0000256" key="5">
    <source>
        <dbReference type="ARBA" id="ARBA00022970"/>
    </source>
</evidence>
<evidence type="ECO:0000256" key="3">
    <source>
        <dbReference type="ARBA" id="ARBA00022448"/>
    </source>
</evidence>
<protein>
    <recommendedName>
        <fullName evidence="9">Sidoreflexin</fullName>
    </recommendedName>
</protein>
<dbReference type="Proteomes" id="UP000515160">
    <property type="component" value="Chromosome 2R"/>
</dbReference>
<name>A0A6P8XM35_DROAB</name>
<keyword evidence="5" id="KW-0029">Amino-acid transport</keyword>
<dbReference type="RefSeq" id="XP_034114024.2">
    <property type="nucleotide sequence ID" value="XM_034258133.2"/>
</dbReference>
<keyword evidence="3" id="KW-0813">Transport</keyword>
<keyword evidence="4 9" id="KW-0812">Transmembrane</keyword>
<feature type="transmembrane region" description="Helical" evidence="9">
    <location>
        <begin position="99"/>
        <end position="120"/>
    </location>
</feature>
<evidence type="ECO:0000256" key="1">
    <source>
        <dbReference type="ARBA" id="ARBA00004225"/>
    </source>
</evidence>
<comment type="caution">
    <text evidence="9">Lacks conserved residue(s) required for the propagation of feature annotation.</text>
</comment>
<dbReference type="AlphaFoldDB" id="A0A6P8XM35"/>
<evidence type="ECO:0000313" key="10">
    <source>
        <dbReference type="Proteomes" id="UP000515160"/>
    </source>
</evidence>
<keyword evidence="10" id="KW-1185">Reference proteome</keyword>
<feature type="transmembrane region" description="Helical" evidence="9">
    <location>
        <begin position="265"/>
        <end position="284"/>
    </location>
</feature>
<organism evidence="10 11">
    <name type="scientific">Drosophila albomicans</name>
    <name type="common">Fruit fly</name>
    <dbReference type="NCBI Taxonomy" id="7291"/>
    <lineage>
        <taxon>Eukaryota</taxon>
        <taxon>Metazoa</taxon>
        <taxon>Ecdysozoa</taxon>
        <taxon>Arthropoda</taxon>
        <taxon>Hexapoda</taxon>
        <taxon>Insecta</taxon>
        <taxon>Pterygota</taxon>
        <taxon>Neoptera</taxon>
        <taxon>Endopterygota</taxon>
        <taxon>Diptera</taxon>
        <taxon>Brachycera</taxon>
        <taxon>Muscomorpha</taxon>
        <taxon>Ephydroidea</taxon>
        <taxon>Drosophilidae</taxon>
        <taxon>Drosophila</taxon>
    </lineage>
</organism>
<dbReference type="GeneID" id="117574322"/>
<proteinExistence type="inferred from homology"/>
<evidence type="ECO:0000256" key="9">
    <source>
        <dbReference type="RuleBase" id="RU362000"/>
    </source>
</evidence>
<evidence type="ECO:0000256" key="4">
    <source>
        <dbReference type="ARBA" id="ARBA00022692"/>
    </source>
</evidence>
<evidence type="ECO:0000256" key="6">
    <source>
        <dbReference type="ARBA" id="ARBA00022989"/>
    </source>
</evidence>
<keyword evidence="7 9" id="KW-0496">Mitochondrion</keyword>
<keyword evidence="6 9" id="KW-1133">Transmembrane helix</keyword>
<comment type="similarity">
    <text evidence="2 9">Belongs to the sideroflexin family.</text>
</comment>
<dbReference type="Pfam" id="PF03820">
    <property type="entry name" value="SFXNs"/>
    <property type="match status" value="1"/>
</dbReference>
<dbReference type="OrthoDB" id="6608471at2759"/>
<gene>
    <name evidence="11" type="primary">LOC117574322</name>
</gene>
<dbReference type="PANTHER" id="PTHR11153:SF8">
    <property type="entry name" value="SIDEROFLEXIN-1"/>
    <property type="match status" value="1"/>
</dbReference>
<dbReference type="PANTHER" id="PTHR11153">
    <property type="entry name" value="SIDEROFLEXIN"/>
    <property type="match status" value="1"/>
</dbReference>
<feature type="transmembrane region" description="Helical" evidence="9">
    <location>
        <begin position="226"/>
        <end position="245"/>
    </location>
</feature>
<dbReference type="GO" id="GO:0005743">
    <property type="term" value="C:mitochondrial inner membrane"/>
    <property type="evidence" value="ECO:0007669"/>
    <property type="project" value="TreeGrafter"/>
</dbReference>
<dbReference type="InterPro" id="IPR004686">
    <property type="entry name" value="Mtc"/>
</dbReference>
<evidence type="ECO:0000256" key="7">
    <source>
        <dbReference type="ARBA" id="ARBA00023128"/>
    </source>
</evidence>
<comment type="subcellular location">
    <subcellularLocation>
        <location evidence="1 9">Mitochondrion membrane</location>
        <topology evidence="1 9">Multi-pass membrane protein</topology>
    </subcellularLocation>
</comment>
<keyword evidence="8 9" id="KW-0472">Membrane</keyword>
<accession>A0A6P8XM35</accession>
<dbReference type="GO" id="GO:0140300">
    <property type="term" value="P:serine import into mitochondrion"/>
    <property type="evidence" value="ECO:0007669"/>
    <property type="project" value="TreeGrafter"/>
</dbReference>
<reference evidence="11" key="1">
    <citation type="submission" date="2025-08" db="UniProtKB">
        <authorList>
            <consortium name="RefSeq"/>
        </authorList>
    </citation>
    <scope>IDENTIFICATION</scope>
    <source>
        <strain evidence="11">15112-1751.03</strain>
        <tissue evidence="11">Whole Adult</tissue>
    </source>
</reference>
<sequence length="319" mass="35568">MSMGKVDIDKPKYDQSTYWGRCKHFFLLTNPANLLTSSSQLDEAKDTVEKYRSGKLRSNQSIDEVWKSKYLYDSAFHPETGEKQFLLGRMSAQMPMNTLLTAGMLIFYQSTKSVVFWQWLNQTFNATVNYTNRSGKTPISKPELLTSYTLATSGALGTALGLNHLVKSMNPLIGRLVPLVAVAAANCINIPCMRRRELRDGVSLLDDQNHEVGVSKKAAAQGISNVVVSRISMAIPGMTLTPLLIEYLEKSGFLKRYPHLTGPIQILSCAFILLFSTPMGCAFFQQISPIKVDKLEPEVKESIKRAHPGMDTVYFNKGL</sequence>
<dbReference type="GO" id="GO:0015075">
    <property type="term" value="F:monoatomic ion transmembrane transporter activity"/>
    <property type="evidence" value="ECO:0007669"/>
    <property type="project" value="InterPro"/>
</dbReference>
<evidence type="ECO:0000313" key="11">
    <source>
        <dbReference type="RefSeq" id="XP_034114024.2"/>
    </source>
</evidence>
<evidence type="ECO:0000256" key="2">
    <source>
        <dbReference type="ARBA" id="ARBA00005974"/>
    </source>
</evidence>
<dbReference type="NCBIfam" id="TIGR00798">
    <property type="entry name" value="mtc"/>
    <property type="match status" value="1"/>
</dbReference>